<reference evidence="4 5" key="1">
    <citation type="submission" date="2020-08" db="EMBL/GenBank/DDBJ databases">
        <title>Sequencing the genomes of 1000 actinobacteria strains.</title>
        <authorList>
            <person name="Klenk H.-P."/>
        </authorList>
    </citation>
    <scope>NUCLEOTIDE SEQUENCE [LARGE SCALE GENOMIC DNA]</scope>
    <source>
        <strain evidence="4 5">DSM 105369</strain>
    </source>
</reference>
<feature type="compositionally biased region" description="Low complexity" evidence="2">
    <location>
        <begin position="277"/>
        <end position="291"/>
    </location>
</feature>
<dbReference type="Pfam" id="PF02720">
    <property type="entry name" value="DUF222"/>
    <property type="match status" value="1"/>
</dbReference>
<organism evidence="4 5">
    <name type="scientific">Flexivirga oryzae</name>
    <dbReference type="NCBI Taxonomy" id="1794944"/>
    <lineage>
        <taxon>Bacteria</taxon>
        <taxon>Bacillati</taxon>
        <taxon>Actinomycetota</taxon>
        <taxon>Actinomycetes</taxon>
        <taxon>Micrococcales</taxon>
        <taxon>Dermacoccaceae</taxon>
        <taxon>Flexivirga</taxon>
    </lineage>
</organism>
<dbReference type="SMART" id="SM00507">
    <property type="entry name" value="HNHc"/>
    <property type="match status" value="1"/>
</dbReference>
<dbReference type="InterPro" id="IPR003615">
    <property type="entry name" value="HNH_nuc"/>
</dbReference>
<dbReference type="GO" id="GO:0003676">
    <property type="term" value="F:nucleic acid binding"/>
    <property type="evidence" value="ECO:0007669"/>
    <property type="project" value="InterPro"/>
</dbReference>
<evidence type="ECO:0000313" key="4">
    <source>
        <dbReference type="EMBL" id="MBB2890877.1"/>
    </source>
</evidence>
<dbReference type="AlphaFoldDB" id="A0A839N0I0"/>
<name>A0A839N0I0_9MICO</name>
<accession>A0A839N0I0</accession>
<keyword evidence="5" id="KW-1185">Reference proteome</keyword>
<dbReference type="Gene3D" id="1.10.30.50">
    <property type="match status" value="1"/>
</dbReference>
<feature type="compositionally biased region" description="Basic and acidic residues" evidence="2">
    <location>
        <begin position="352"/>
        <end position="361"/>
    </location>
</feature>
<dbReference type="EMBL" id="JACHVQ010000001">
    <property type="protein sequence ID" value="MBB2890877.1"/>
    <property type="molecule type" value="Genomic_DNA"/>
</dbReference>
<evidence type="ECO:0000256" key="1">
    <source>
        <dbReference type="ARBA" id="ARBA00023450"/>
    </source>
</evidence>
<comment type="caution">
    <text evidence="4">The sequence shown here is derived from an EMBL/GenBank/DDBJ whole genome shotgun (WGS) entry which is preliminary data.</text>
</comment>
<evidence type="ECO:0000313" key="5">
    <source>
        <dbReference type="Proteomes" id="UP000559182"/>
    </source>
</evidence>
<dbReference type="Pfam" id="PF01844">
    <property type="entry name" value="HNH"/>
    <property type="match status" value="1"/>
</dbReference>
<feature type="compositionally biased region" description="Acidic residues" evidence="2">
    <location>
        <begin position="292"/>
        <end position="307"/>
    </location>
</feature>
<feature type="region of interest" description="Disordered" evidence="2">
    <location>
        <begin position="1"/>
        <end position="53"/>
    </location>
</feature>
<feature type="region of interest" description="Disordered" evidence="2">
    <location>
        <begin position="277"/>
        <end position="361"/>
    </location>
</feature>
<dbReference type="InterPro" id="IPR002711">
    <property type="entry name" value="HNH"/>
</dbReference>
<dbReference type="InterPro" id="IPR003870">
    <property type="entry name" value="DUF222"/>
</dbReference>
<proteinExistence type="inferred from homology"/>
<dbReference type="RefSeq" id="WP_183319221.1">
    <property type="nucleotide sequence ID" value="NZ_JACHVQ010000001.1"/>
</dbReference>
<gene>
    <name evidence="4" type="ORF">FHU39_000861</name>
</gene>
<evidence type="ECO:0000259" key="3">
    <source>
        <dbReference type="SMART" id="SM00507"/>
    </source>
</evidence>
<protein>
    <recommendedName>
        <fullName evidence="3">HNH nuclease domain-containing protein</fullName>
    </recommendedName>
</protein>
<sequence>MATKAPRGQGDPTVMAIDSPLHVPDQPGPVQPDTTIPDGYDPKRRPEPGLGPRLLDQVTATVQALDELPGVLEQLGDDQEADLVGVLLRLQARAGQVATLATANALDRGVLLTSDAANATQWVTGCATAAGTSIEPAAASTISVVAQACRDRRNHVIAAAVRDGSCTLGTARTALRQTAKVAEVLPTAAREDIQAWFLQLDPALGARGVTELTRRIIANYAADKLSGEDAHLEKVESLTWRTLPTGMIRLIADLCPANAAILKQAVTALSAPQPATTTEAATSSASASTGTSDDEGDAGDSDADDGAGEAPGTDHDHVAGDRGGDAGQDAARRDPAGAAFGLDEQQQCSDGTVRDERTPGKRRVDALMDLVAAGAKVASGDGMGIGAGATVLVTMDLHRLLGDLDGAVTIGGEILDAGTARRLACDADLIPVVLGGKSRPLDVGREKRLVTKGMRAAVVYRDKGCTFPTCDRPPGFCEVHHVLPWWAGGSTALDNSAMLCRRHHQIVHRHGYYATITSDGVQWDLTEGAMPGWRADKVA</sequence>
<dbReference type="GO" id="GO:0004519">
    <property type="term" value="F:endonuclease activity"/>
    <property type="evidence" value="ECO:0007669"/>
    <property type="project" value="InterPro"/>
</dbReference>
<evidence type="ECO:0000256" key="2">
    <source>
        <dbReference type="SAM" id="MobiDB-lite"/>
    </source>
</evidence>
<feature type="compositionally biased region" description="Basic and acidic residues" evidence="2">
    <location>
        <begin position="312"/>
        <end position="335"/>
    </location>
</feature>
<feature type="domain" description="HNH nuclease" evidence="3">
    <location>
        <begin position="453"/>
        <end position="505"/>
    </location>
</feature>
<dbReference type="GO" id="GO:0008270">
    <property type="term" value="F:zinc ion binding"/>
    <property type="evidence" value="ECO:0007669"/>
    <property type="project" value="InterPro"/>
</dbReference>
<dbReference type="Proteomes" id="UP000559182">
    <property type="component" value="Unassembled WGS sequence"/>
</dbReference>
<dbReference type="CDD" id="cd00085">
    <property type="entry name" value="HNHc"/>
    <property type="match status" value="1"/>
</dbReference>
<comment type="similarity">
    <text evidence="1">Belongs to the Rv1128c/1148c/1588c/1702c/1945/3466 family.</text>
</comment>